<dbReference type="Gene3D" id="3.10.10.10">
    <property type="entry name" value="HIV Type 1 Reverse Transcriptase, subunit A, domain 1"/>
    <property type="match status" value="1"/>
</dbReference>
<dbReference type="EMBL" id="CACVKT020001320">
    <property type="protein sequence ID" value="CAC5366630.1"/>
    <property type="molecule type" value="Genomic_DNA"/>
</dbReference>
<dbReference type="SUPFAM" id="SSF56672">
    <property type="entry name" value="DNA/RNA polymerases"/>
    <property type="match status" value="1"/>
</dbReference>
<accession>A0A6J8AFA1</accession>
<gene>
    <name evidence="1" type="ORF">MCOR_6840</name>
</gene>
<dbReference type="AlphaFoldDB" id="A0A6J8AFA1"/>
<evidence type="ECO:0000313" key="1">
    <source>
        <dbReference type="EMBL" id="CAC5366630.1"/>
    </source>
</evidence>
<dbReference type="PANTHER" id="PTHR37984:SF11">
    <property type="entry name" value="INTEGRASE CATALYTIC DOMAIN-CONTAINING PROTEIN"/>
    <property type="match status" value="1"/>
</dbReference>
<name>A0A6J8AFA1_MYTCO</name>
<dbReference type="InterPro" id="IPR050951">
    <property type="entry name" value="Retrovirus_Pol_polyprotein"/>
</dbReference>
<organism evidence="1 2">
    <name type="scientific">Mytilus coruscus</name>
    <name type="common">Sea mussel</name>
    <dbReference type="NCBI Taxonomy" id="42192"/>
    <lineage>
        <taxon>Eukaryota</taxon>
        <taxon>Metazoa</taxon>
        <taxon>Spiralia</taxon>
        <taxon>Lophotrochozoa</taxon>
        <taxon>Mollusca</taxon>
        <taxon>Bivalvia</taxon>
        <taxon>Autobranchia</taxon>
        <taxon>Pteriomorphia</taxon>
        <taxon>Mytilida</taxon>
        <taxon>Mytiloidea</taxon>
        <taxon>Mytilidae</taxon>
        <taxon>Mytilinae</taxon>
        <taxon>Mytilus</taxon>
    </lineage>
</organism>
<keyword evidence="2" id="KW-1185">Reference proteome</keyword>
<protein>
    <recommendedName>
        <fullName evidence="3">Reverse transcriptase domain-containing protein</fullName>
    </recommendedName>
</protein>
<reference evidence="1 2" key="1">
    <citation type="submission" date="2020-06" db="EMBL/GenBank/DDBJ databases">
        <authorList>
            <person name="Li R."/>
            <person name="Bekaert M."/>
        </authorList>
    </citation>
    <scope>NUCLEOTIDE SEQUENCE [LARGE SCALE GENOMIC DNA]</scope>
    <source>
        <strain evidence="2">wild</strain>
    </source>
</reference>
<dbReference type="InterPro" id="IPR043128">
    <property type="entry name" value="Rev_trsase/Diguanyl_cyclase"/>
</dbReference>
<evidence type="ECO:0008006" key="3">
    <source>
        <dbReference type="Google" id="ProtNLM"/>
    </source>
</evidence>
<evidence type="ECO:0000313" key="2">
    <source>
        <dbReference type="Proteomes" id="UP000507470"/>
    </source>
</evidence>
<dbReference type="Gene3D" id="3.30.70.270">
    <property type="match status" value="1"/>
</dbReference>
<dbReference type="InterPro" id="IPR043502">
    <property type="entry name" value="DNA/RNA_pol_sf"/>
</dbReference>
<proteinExistence type="predicted"/>
<dbReference type="Proteomes" id="UP000507470">
    <property type="component" value="Unassembled WGS sequence"/>
</dbReference>
<dbReference type="PANTHER" id="PTHR37984">
    <property type="entry name" value="PROTEIN CBG26694"/>
    <property type="match status" value="1"/>
</dbReference>
<dbReference type="OrthoDB" id="5984311at2759"/>
<sequence>MFLTENGKTEMTQILNEFDSIFEGIGKIRDNRNDSKLCVKFNMKPGVAPIAQKPRQVPYYLQKPLKQWLEERVKSDIFEEVPSGTPVQWYSPLVVVPKPKFSKVDQDKLEPHMIRACVDLRIPNKFMERKRIIQSPVVEDFIYKFHNCKDFSKMDLRQGYHQLM</sequence>